<feature type="region of interest" description="Disordered" evidence="2">
    <location>
        <begin position="1"/>
        <end position="137"/>
    </location>
</feature>
<feature type="compositionally biased region" description="Pro residues" evidence="2">
    <location>
        <begin position="807"/>
        <end position="819"/>
    </location>
</feature>
<feature type="compositionally biased region" description="Pro residues" evidence="2">
    <location>
        <begin position="608"/>
        <end position="619"/>
    </location>
</feature>
<feature type="compositionally biased region" description="Basic and acidic residues" evidence="2">
    <location>
        <begin position="733"/>
        <end position="746"/>
    </location>
</feature>
<feature type="compositionally biased region" description="Basic and acidic residues" evidence="2">
    <location>
        <begin position="1317"/>
        <end position="1326"/>
    </location>
</feature>
<feature type="compositionally biased region" description="Low complexity" evidence="2">
    <location>
        <begin position="879"/>
        <end position="889"/>
    </location>
</feature>
<feature type="compositionally biased region" description="Basic and acidic residues" evidence="2">
    <location>
        <begin position="418"/>
        <end position="427"/>
    </location>
</feature>
<feature type="compositionally biased region" description="Polar residues" evidence="2">
    <location>
        <begin position="1276"/>
        <end position="1291"/>
    </location>
</feature>
<feature type="region of interest" description="Disordered" evidence="2">
    <location>
        <begin position="1267"/>
        <end position="1351"/>
    </location>
</feature>
<dbReference type="OMA" id="PIIPMRE"/>
<feature type="region of interest" description="Disordered" evidence="2">
    <location>
        <begin position="298"/>
        <end position="322"/>
    </location>
</feature>
<feature type="region of interest" description="Disordered" evidence="2">
    <location>
        <begin position="402"/>
        <end position="567"/>
    </location>
</feature>
<feature type="compositionally biased region" description="Low complexity" evidence="2">
    <location>
        <begin position="25"/>
        <end position="34"/>
    </location>
</feature>
<feature type="compositionally biased region" description="Polar residues" evidence="2">
    <location>
        <begin position="747"/>
        <end position="759"/>
    </location>
</feature>
<feature type="compositionally biased region" description="Polar residues" evidence="2">
    <location>
        <begin position="1178"/>
        <end position="1187"/>
    </location>
</feature>
<gene>
    <name evidence="3" type="primary">CSON014164</name>
</gene>
<feature type="coiled-coil region" evidence="1">
    <location>
        <begin position="967"/>
        <end position="997"/>
    </location>
</feature>
<proteinExistence type="predicted"/>
<feature type="compositionally biased region" description="Polar residues" evidence="2">
    <location>
        <begin position="854"/>
        <end position="872"/>
    </location>
</feature>
<sequence>MINTTDTSMMTPSPNTKRKQKQLGPAPIASIDSIDIPDEVRHKMESSSPPESSSRLPDIKEHPPSATFKRKPSPINTNVTSSLTSTSVTSNYSTSTRTTTTVIAANTLHTPTTPRIDISRASSSSHHDSRESSPENVFDQVGTGTLIESGLGFKEEGAMDLPLIANKGIKFAQCRSPVIFKFDDPQMLLQQHQRKDSASSEVAGFLCISGRSSRISSVGSQGSGVSRLSAVSGVSRSPSPHKMLVETSFCGPKPLQDGTEPSAEPNVEALEQVLLSRKHDPTQVMLAEGIKVDTSTPKRKIVPPMEDGKSSKTTDGSTVEKKQEVIHKAPEVRITRPTSSTSGGGVIAKGIAAAKLGAAKSKEKPTKVVVGVLPSGTEYVRINLKPDSLYPDHGVAPSEKVVDVTDLQKKPASLNLSRESRKTEQEQRIQSASPKPARHQALARDSGSRSPSPALNISRKSSFCSLFKSNKDKDSNASPDSPTVRDRSRSRSKGRDSVTNESQTGTPSKQKSVLAIFKPKRSGSKSKCSSPIDPEMSSGGDVHEIQVHKPKASTSTYKPPGKEHLRYYDNSAGDTIYIPLHTPPEEKELASGMKKPNVTTAKVERMTVPPPPPPPPMPKSSPSHVASNNSTPVKGGIQVLPLGPPLGPIILKRVTTEETPVEVAKPKFPDGVQVLPLGPPLGPIYLKKTPEKVEVPKPKPKPLQKLRHVEQSDGSILIPLKSPTEGDREETSDDKSWSIEVQRHSSQESQETVISSTHLHSGDENALPNNVSNSCNSTRHNSSTSQANGVVLTATQQQTNSNKLPMSPVPTPGPPPSTPAVPQNTREKKHILFTTKLGSGSEDGVFATQFSLSKTESLCSQLSEQTSVFNSPTEKDPPNTTNNTNQTSTFQRSDTVVKREDCSSAASVVMRRKDSSNESKRKSNRETPVVDELPAIPTPEPPERHDTAKMKDDPNTRLSRCVDPNEIIEAQKKLEVLRAKKREAKRLEEEKMLKEQEQMNKVTVETEVHQEKLVENKVQHESLDIPKTSQQKSLGSSAEDIVSESEKESEAPSTSQVSTQRISARVARGALEEESTGLVLQESFDDELPYVPTTLPEERGQGVQLISMKERAQIEVRTCPLERPRSRTPMNPNRMDNFSASSAADSSDSSKSGEKLKISLPKRTDSGKDKTRQKSPRRVSNGSNNKTWFDFGESGQSDERKGSVQDEDPPPLPPRKPSQNWIDFDNIPEKRKPPKRITTLPSKDVSQDMGGHIVQYNYVNPEECQCECHETERHSQTPVSDTKQDTPTSGEEAQPLLEERRSSQPTPVQRRSHRRSRRDDSSSERKASHRTSSSSNRSSVLSQDSSPNEGP</sequence>
<feature type="compositionally biased region" description="Basic and acidic residues" evidence="2">
    <location>
        <begin position="483"/>
        <end position="498"/>
    </location>
</feature>
<feature type="compositionally biased region" description="Polar residues" evidence="2">
    <location>
        <begin position="767"/>
        <end position="804"/>
    </location>
</feature>
<feature type="compositionally biased region" description="Polar residues" evidence="2">
    <location>
        <begin position="1027"/>
        <end position="1036"/>
    </location>
</feature>
<feature type="region of interest" description="Disordered" evidence="2">
    <location>
        <begin position="604"/>
        <end position="642"/>
    </location>
</feature>
<feature type="compositionally biased region" description="Low complexity" evidence="2">
    <location>
        <begin position="1139"/>
        <end position="1150"/>
    </location>
</feature>
<feature type="compositionally biased region" description="Basic and acidic residues" evidence="2">
    <location>
        <begin position="1108"/>
        <end position="1125"/>
    </location>
</feature>
<feature type="compositionally biased region" description="Polar residues" evidence="2">
    <location>
        <begin position="499"/>
        <end position="511"/>
    </location>
</feature>
<feature type="compositionally biased region" description="Basic and acidic residues" evidence="2">
    <location>
        <begin position="1013"/>
        <end position="1024"/>
    </location>
</feature>
<accession>A0A336M9R9</accession>
<feature type="compositionally biased region" description="Polar residues" evidence="2">
    <location>
        <begin position="103"/>
        <end position="113"/>
    </location>
</feature>
<feature type="compositionally biased region" description="Polar residues" evidence="2">
    <location>
        <begin position="1051"/>
        <end position="1062"/>
    </location>
</feature>
<organism evidence="3">
    <name type="scientific">Culicoides sonorensis</name>
    <name type="common">Biting midge</name>
    <dbReference type="NCBI Taxonomy" id="179676"/>
    <lineage>
        <taxon>Eukaryota</taxon>
        <taxon>Metazoa</taxon>
        <taxon>Ecdysozoa</taxon>
        <taxon>Arthropoda</taxon>
        <taxon>Hexapoda</taxon>
        <taxon>Insecta</taxon>
        <taxon>Pterygota</taxon>
        <taxon>Neoptera</taxon>
        <taxon>Endopterygota</taxon>
        <taxon>Diptera</taxon>
        <taxon>Nematocera</taxon>
        <taxon>Chironomoidea</taxon>
        <taxon>Ceratopogonidae</taxon>
        <taxon>Ceratopogoninae</taxon>
        <taxon>Culicoides</taxon>
        <taxon>Monoculicoides</taxon>
    </lineage>
</organism>
<feature type="compositionally biased region" description="Polar residues" evidence="2">
    <location>
        <begin position="1128"/>
        <end position="1138"/>
    </location>
</feature>
<feature type="region of interest" description="Disordered" evidence="2">
    <location>
        <begin position="681"/>
        <end position="824"/>
    </location>
</feature>
<evidence type="ECO:0000256" key="2">
    <source>
        <dbReference type="SAM" id="MobiDB-lite"/>
    </source>
</evidence>
<reference evidence="3" key="1">
    <citation type="submission" date="2018-07" db="EMBL/GenBank/DDBJ databases">
        <authorList>
            <person name="Quirk P.G."/>
            <person name="Krulwich T.A."/>
        </authorList>
    </citation>
    <scope>NUCLEOTIDE SEQUENCE</scope>
</reference>
<feature type="region of interest" description="Disordered" evidence="2">
    <location>
        <begin position="1013"/>
        <end position="1254"/>
    </location>
</feature>
<evidence type="ECO:0000313" key="3">
    <source>
        <dbReference type="EMBL" id="SSX27092.1"/>
    </source>
</evidence>
<feature type="compositionally biased region" description="Basic and acidic residues" evidence="2">
    <location>
        <begin position="1151"/>
        <end position="1172"/>
    </location>
</feature>
<feature type="compositionally biased region" description="Polar residues" evidence="2">
    <location>
        <begin position="448"/>
        <end position="468"/>
    </location>
</feature>
<feature type="compositionally biased region" description="Basic and acidic residues" evidence="2">
    <location>
        <begin position="911"/>
        <end position="925"/>
    </location>
</feature>
<dbReference type="EMBL" id="UFQT01000769">
    <property type="protein sequence ID" value="SSX27092.1"/>
    <property type="molecule type" value="Genomic_DNA"/>
</dbReference>
<feature type="compositionally biased region" description="Low complexity" evidence="2">
    <location>
        <begin position="114"/>
        <end position="124"/>
    </location>
</feature>
<protein>
    <submittedName>
        <fullName evidence="3">CSON014164 protein</fullName>
    </submittedName>
</protein>
<keyword evidence="1" id="KW-0175">Coiled coil</keyword>
<name>A0A336M9R9_CULSO</name>
<feature type="compositionally biased region" description="Polar residues" evidence="2">
    <location>
        <begin position="1"/>
        <end position="15"/>
    </location>
</feature>
<feature type="compositionally biased region" description="Basic and acidic residues" evidence="2">
    <location>
        <begin position="941"/>
        <end position="955"/>
    </location>
</feature>
<dbReference type="VEuPathDB" id="VectorBase:CSON014164"/>
<feature type="compositionally biased region" description="Basic and acidic residues" evidence="2">
    <location>
        <begin position="688"/>
        <end position="697"/>
    </location>
</feature>
<evidence type="ECO:0000256" key="1">
    <source>
        <dbReference type="SAM" id="Coils"/>
    </source>
</evidence>
<feature type="compositionally biased region" description="Low complexity" evidence="2">
    <location>
        <begin position="1330"/>
        <end position="1351"/>
    </location>
</feature>
<feature type="region of interest" description="Disordered" evidence="2">
    <location>
        <begin position="854"/>
        <end position="964"/>
    </location>
</feature>
<feature type="compositionally biased region" description="Basic and acidic residues" evidence="2">
    <location>
        <begin position="306"/>
        <end position="322"/>
    </location>
</feature>
<feature type="compositionally biased region" description="Low complexity" evidence="2">
    <location>
        <begin position="76"/>
        <end position="102"/>
    </location>
</feature>